<reference evidence="2 3" key="1">
    <citation type="journal article" date="2022" name="Int. J. Syst. Evol. Microbiol.">
        <title>Noviherbaspirillum aridicola sp. nov., isolated from an arid soil in Pakistan.</title>
        <authorList>
            <person name="Khan I.U."/>
            <person name="Saqib M."/>
            <person name="Amin A."/>
            <person name="Hussain F."/>
            <person name="Li L."/>
            <person name="Liu Y.H."/>
            <person name="Fang B.Z."/>
            <person name="Ahmed I."/>
            <person name="Li W.J."/>
        </authorList>
    </citation>
    <scope>NUCLEOTIDE SEQUENCE [LARGE SCALE GENOMIC DNA]</scope>
    <source>
        <strain evidence="2 3">NCCP-691</strain>
    </source>
</reference>
<evidence type="ECO:0000256" key="1">
    <source>
        <dbReference type="SAM" id="SignalP"/>
    </source>
</evidence>
<dbReference type="Proteomes" id="UP000887222">
    <property type="component" value="Unassembled WGS sequence"/>
</dbReference>
<dbReference type="SUPFAM" id="SSF75169">
    <property type="entry name" value="DsrEFH-like"/>
    <property type="match status" value="1"/>
</dbReference>
<dbReference type="PANTHER" id="PTHR37691:SF1">
    <property type="entry name" value="BLR3518 PROTEIN"/>
    <property type="match status" value="1"/>
</dbReference>
<proteinExistence type="predicted"/>
<evidence type="ECO:0000313" key="2">
    <source>
        <dbReference type="EMBL" id="GIZ50711.1"/>
    </source>
</evidence>
<dbReference type="Pfam" id="PF02635">
    <property type="entry name" value="DsrE"/>
    <property type="match status" value="1"/>
</dbReference>
<gene>
    <name evidence="2" type="ORF">NCCP691_07250</name>
</gene>
<comment type="caution">
    <text evidence="2">The sequence shown here is derived from an EMBL/GenBank/DDBJ whole genome shotgun (WGS) entry which is preliminary data.</text>
</comment>
<dbReference type="InterPro" id="IPR003787">
    <property type="entry name" value="Sulphur_relay_DsrE/F-like"/>
</dbReference>
<dbReference type="RefSeq" id="WP_220806893.1">
    <property type="nucleotide sequence ID" value="NZ_BPMK01000003.1"/>
</dbReference>
<protein>
    <recommendedName>
        <fullName evidence="4">Intracellular sulfur oxidation DsrE/DsrF family protein</fullName>
    </recommendedName>
</protein>
<dbReference type="PANTHER" id="PTHR37691">
    <property type="entry name" value="BLR3518 PROTEIN"/>
    <property type="match status" value="1"/>
</dbReference>
<organism evidence="2 3">
    <name type="scientific">Noviherbaspirillum aridicola</name>
    <dbReference type="NCBI Taxonomy" id="2849687"/>
    <lineage>
        <taxon>Bacteria</taxon>
        <taxon>Pseudomonadati</taxon>
        <taxon>Pseudomonadota</taxon>
        <taxon>Betaproteobacteria</taxon>
        <taxon>Burkholderiales</taxon>
        <taxon>Oxalobacteraceae</taxon>
        <taxon>Noviherbaspirillum</taxon>
    </lineage>
</organism>
<dbReference type="Gene3D" id="3.40.1260.10">
    <property type="entry name" value="DsrEFH-like"/>
    <property type="match status" value="1"/>
</dbReference>
<name>A0ABQ4Q0Z0_9BURK</name>
<evidence type="ECO:0008006" key="4">
    <source>
        <dbReference type="Google" id="ProtNLM"/>
    </source>
</evidence>
<sequence>MRRQFLKLAAGLLAALALPTAATAEEPMKVVYHLTEGIDQAARAMGNIRNHLRAEPDTRIVVVTNGDGIRFLLKGARERNGRPFDAAVAALAEQGVEFRVCKNTLTAHDVPLDQLLPQARLVTSGVVEAARLQTREGYAYLRP</sequence>
<keyword evidence="3" id="KW-1185">Reference proteome</keyword>
<keyword evidence="1" id="KW-0732">Signal</keyword>
<dbReference type="EMBL" id="BPMK01000003">
    <property type="protein sequence ID" value="GIZ50711.1"/>
    <property type="molecule type" value="Genomic_DNA"/>
</dbReference>
<evidence type="ECO:0000313" key="3">
    <source>
        <dbReference type="Proteomes" id="UP000887222"/>
    </source>
</evidence>
<feature type="chain" id="PRO_5045237366" description="Intracellular sulfur oxidation DsrE/DsrF family protein" evidence="1">
    <location>
        <begin position="25"/>
        <end position="143"/>
    </location>
</feature>
<accession>A0ABQ4Q0Z0</accession>
<dbReference type="InterPro" id="IPR027396">
    <property type="entry name" value="DsrEFH-like"/>
</dbReference>
<feature type="signal peptide" evidence="1">
    <location>
        <begin position="1"/>
        <end position="24"/>
    </location>
</feature>